<keyword evidence="3" id="KW-1185">Reference proteome</keyword>
<dbReference type="RefSeq" id="YP_009330157.1">
    <property type="nucleotide sequence ID" value="NC_032255.1"/>
</dbReference>
<reference evidence="2 3" key="1">
    <citation type="submission" date="2016-04" db="EMBL/GenBank/DDBJ databases">
        <title>Sequence analysis of the Plodia interpunctella granulovirus genome: Discovery of an unusual inhibitor-of-apoptosis (IAP) gene.</title>
        <authorList>
            <person name="Harrison R.L."/>
            <person name="Rowley D.L."/>
            <person name="Funk C.J."/>
        </authorList>
    </citation>
    <scope>NUCLEOTIDE SEQUENCE [LARGE SCALE GENOMIC DNA]</scope>
    <source>
        <strain evidence="2">Cambridge</strain>
    </source>
</reference>
<feature type="compositionally biased region" description="Basic residues" evidence="1">
    <location>
        <begin position="144"/>
        <end position="170"/>
    </location>
</feature>
<organism evidence="2 3">
    <name type="scientific">Plodia interpunctella granulovirus</name>
    <dbReference type="NCBI Taxonomy" id="262175"/>
    <lineage>
        <taxon>Viruses</taxon>
        <taxon>Viruses incertae sedis</taxon>
        <taxon>Naldaviricetes</taxon>
        <taxon>Lefavirales</taxon>
        <taxon>Baculoviridae</taxon>
        <taxon>Betabaculovirus</taxon>
        <taxon>Betabaculovirus plinterpunctellae</taxon>
    </lineage>
</organism>
<evidence type="ECO:0000313" key="3">
    <source>
        <dbReference type="Proteomes" id="UP000204293"/>
    </source>
</evidence>
<evidence type="ECO:0000256" key="1">
    <source>
        <dbReference type="SAM" id="MobiDB-lite"/>
    </source>
</evidence>
<accession>A0A1L5JGZ3</accession>
<feature type="compositionally biased region" description="Low complexity" evidence="1">
    <location>
        <begin position="171"/>
        <end position="187"/>
    </location>
</feature>
<dbReference type="Proteomes" id="UP000204293">
    <property type="component" value="Segment"/>
</dbReference>
<name>A0A1L5JGZ3_9BBAC</name>
<dbReference type="OrthoDB" id="26532at10239"/>
<dbReference type="GeneID" id="30685029"/>
<sequence>MDLEQLASTIQDNEYTCPPGSLGTPVHFLCKVIKAYQAEVRKDHKCTMEILQRLVRDVQDVLGTQAEEVRWELRTSERYVPEPIETPSFYDDITLPSYEPMEMYSPINFPASPADGSVSPFIRPAVLEESILRRREEELNITSRKSRSRSRSPIRSKSPVRSRSPIRSRRSSSSGSSRNSSCYSSSSSDDDDEDDKLPDFPVGTPTIVIPRKGYRLNDLPLRANMYRIPSPKAKKRKMNFEETEPEPKKKFEPKKTEETKKKEKKSEKKKSSEKSSEKISNKKSNDKSKQKSDKDDNKSSTSCEDSPPPKRKSPRKRNITRALVFIEGTHKNKTTIMCKWGALGYLKHAITEEQRPNVLLTMESTIEHNNLKDSWEFIREKLMSKHDFTKRNFKEITSDKELTHLRKEMIVQYIEQKLSLQGYKEKKN</sequence>
<feature type="compositionally biased region" description="Basic and acidic residues" evidence="1">
    <location>
        <begin position="245"/>
        <end position="298"/>
    </location>
</feature>
<feature type="region of interest" description="Disordered" evidence="1">
    <location>
        <begin position="139"/>
        <end position="207"/>
    </location>
</feature>
<feature type="region of interest" description="Disordered" evidence="1">
    <location>
        <begin position="227"/>
        <end position="319"/>
    </location>
</feature>
<dbReference type="KEGG" id="vg:30685029"/>
<proteinExistence type="predicted"/>
<dbReference type="EMBL" id="KX151395">
    <property type="protein sequence ID" value="APO13909.1"/>
    <property type="molecule type" value="Genomic_DNA"/>
</dbReference>
<protein>
    <submittedName>
        <fullName evidence="2">ORF25</fullName>
    </submittedName>
</protein>
<evidence type="ECO:0000313" key="2">
    <source>
        <dbReference type="EMBL" id="APO13909.1"/>
    </source>
</evidence>
<feature type="compositionally biased region" description="Basic residues" evidence="1">
    <location>
        <begin position="309"/>
        <end position="319"/>
    </location>
</feature>